<dbReference type="AlphaFoldDB" id="A0A9J7BR53"/>
<gene>
    <name evidence="2" type="ORF">MOP44_03755</name>
</gene>
<name>A0A9J7BR53_9BACT</name>
<dbReference type="PANTHER" id="PTHR39441:SF1">
    <property type="entry name" value="DUF2252 DOMAIN-CONTAINING PROTEIN"/>
    <property type="match status" value="1"/>
</dbReference>
<feature type="compositionally biased region" description="Basic and acidic residues" evidence="1">
    <location>
        <begin position="421"/>
        <end position="430"/>
    </location>
</feature>
<dbReference type="Pfam" id="PF10009">
    <property type="entry name" value="DUF2252"/>
    <property type="match status" value="1"/>
</dbReference>
<feature type="region of interest" description="Disordered" evidence="1">
    <location>
        <begin position="421"/>
        <end position="451"/>
    </location>
</feature>
<dbReference type="Proteomes" id="UP001059380">
    <property type="component" value="Chromosome"/>
</dbReference>
<evidence type="ECO:0000256" key="1">
    <source>
        <dbReference type="SAM" id="MobiDB-lite"/>
    </source>
</evidence>
<reference evidence="2" key="1">
    <citation type="submission" date="2021-04" db="EMBL/GenBank/DDBJ databases">
        <title>Phylogenetic analysis of Acidobacteriaceae.</title>
        <authorList>
            <person name="Qiu L."/>
            <person name="Zhang Q."/>
        </authorList>
    </citation>
    <scope>NUCLEOTIDE SEQUENCE</scope>
    <source>
        <strain evidence="2">DSM 25168</strain>
    </source>
</reference>
<dbReference type="KEGG" id="orp:MOP44_03755"/>
<dbReference type="EMBL" id="CP093313">
    <property type="protein sequence ID" value="UWZ85063.1"/>
    <property type="molecule type" value="Genomic_DNA"/>
</dbReference>
<dbReference type="InterPro" id="IPR018721">
    <property type="entry name" value="DUF2252"/>
</dbReference>
<proteinExistence type="predicted"/>
<dbReference type="PANTHER" id="PTHR39441">
    <property type="entry name" value="DUF2252 DOMAIN-CONTAINING PROTEIN"/>
    <property type="match status" value="1"/>
</dbReference>
<sequence>MHWTAPEDRRKLGQARRKQVGRQAHCTLNCKSRRTSAWQLLQHAAKGRVPKLVKLKWELMAESPLGYFRGAVPVMAADLAVLPNTGILTQICGDAHIRNVGAFAAPDGRLVFDINDFDETICGPFEWDLKRMAASLVLAGRAAGQKKSSGRDAAIQCITHYAALMRILAKMPALEMSRFQVHRIGTLQPIHTALLKAERATPLHTLEVLTEPARDETDAPRRFKEEPLHLWRITGRERDEVLAALGPYRAMLEPQRQHLLSLYRPMDVAFKVVGTGSVGLRDYCVYFEGNGPGDPLFLQIKEEPASGYAAYLPDAHPPHQNGQRVAEGQRSMQVQSDPFLGWTHMGARDYLVRQLNDHKSSVELEDLAGDGLAAFAQVCGELLARSHARAGDPLAISGYLGGGAGFAEALAEFGEAYADQTEKDWQELRHATGHTNSPSRAAARKKSPQAK</sequence>
<protein>
    <submittedName>
        <fullName evidence="2">DUF2252 domain-containing protein</fullName>
    </submittedName>
</protein>
<accession>A0A9J7BR53</accession>
<dbReference type="RefSeq" id="WP_260794577.1">
    <property type="nucleotide sequence ID" value="NZ_CP093313.1"/>
</dbReference>
<evidence type="ECO:0000313" key="3">
    <source>
        <dbReference type="Proteomes" id="UP001059380"/>
    </source>
</evidence>
<keyword evidence="3" id="KW-1185">Reference proteome</keyword>
<evidence type="ECO:0000313" key="2">
    <source>
        <dbReference type="EMBL" id="UWZ85063.1"/>
    </source>
</evidence>
<feature type="compositionally biased region" description="Basic residues" evidence="1">
    <location>
        <begin position="442"/>
        <end position="451"/>
    </location>
</feature>
<organism evidence="2 3">
    <name type="scientific">Occallatibacter riparius</name>
    <dbReference type="NCBI Taxonomy" id="1002689"/>
    <lineage>
        <taxon>Bacteria</taxon>
        <taxon>Pseudomonadati</taxon>
        <taxon>Acidobacteriota</taxon>
        <taxon>Terriglobia</taxon>
        <taxon>Terriglobales</taxon>
        <taxon>Acidobacteriaceae</taxon>
        <taxon>Occallatibacter</taxon>
    </lineage>
</organism>